<protein>
    <submittedName>
        <fullName evidence="2">Uncharacterized protein</fullName>
    </submittedName>
</protein>
<keyword evidence="3" id="KW-1185">Reference proteome</keyword>
<organism evidence="2 3">
    <name type="scientific">Lacticaseibacillus rhamnosus (strain LMS2-1)</name>
    <dbReference type="NCBI Taxonomy" id="525361"/>
    <lineage>
        <taxon>Bacteria</taxon>
        <taxon>Bacillati</taxon>
        <taxon>Bacillota</taxon>
        <taxon>Bacilli</taxon>
        <taxon>Lactobacillales</taxon>
        <taxon>Lactobacillaceae</taxon>
        <taxon>Lacticaseibacillus</taxon>
    </lineage>
</organism>
<evidence type="ECO:0000256" key="1">
    <source>
        <dbReference type="SAM" id="Phobius"/>
    </source>
</evidence>
<keyword evidence="1" id="KW-1133">Transmembrane helix</keyword>
<evidence type="ECO:0000313" key="3">
    <source>
        <dbReference type="Proteomes" id="UP000004525"/>
    </source>
</evidence>
<feature type="transmembrane region" description="Helical" evidence="1">
    <location>
        <begin position="54"/>
        <end position="76"/>
    </location>
</feature>
<accession>C2JZH3</accession>
<reference evidence="2" key="1">
    <citation type="submission" date="2009-01" db="EMBL/GenBank/DDBJ databases">
        <authorList>
            <person name="Qin X."/>
            <person name="Bachman B."/>
            <person name="Battles P."/>
            <person name="Bell A."/>
            <person name="Bess C."/>
            <person name="Bickham C."/>
            <person name="Chaboub L."/>
            <person name="Chen D."/>
            <person name="Coyle M."/>
            <person name="Deiros D.R."/>
            <person name="Dinh H."/>
            <person name="Forbes L."/>
            <person name="Fowler G."/>
            <person name="Francisco L."/>
            <person name="Fu Q."/>
            <person name="Gubbala S."/>
            <person name="Hale W."/>
            <person name="Han Y."/>
            <person name="Hemphill L."/>
            <person name="Highlander S.K."/>
            <person name="Hirani K."/>
            <person name="Hogues M."/>
            <person name="Jackson L."/>
            <person name="Jakkamsetti A."/>
            <person name="Javaid M."/>
            <person name="Jiang H."/>
            <person name="Korchina V."/>
            <person name="Kovar C."/>
            <person name="Lara F."/>
            <person name="Lee S."/>
            <person name="Mata R."/>
            <person name="Mathew T."/>
            <person name="Moen C."/>
            <person name="Morales K."/>
            <person name="Munidasa M."/>
            <person name="Nazareth L."/>
            <person name="Ngo R."/>
            <person name="Nguyen L."/>
            <person name="Okwuonu G."/>
            <person name="Ongeri F."/>
            <person name="Patil S."/>
            <person name="Petrosino J."/>
            <person name="Pham C."/>
            <person name="Pham P."/>
            <person name="Pu L.-L."/>
            <person name="Puazo M."/>
            <person name="Raj R."/>
            <person name="Reid J."/>
            <person name="Rouhana J."/>
            <person name="Saada N."/>
            <person name="Shang Y."/>
            <person name="Simmons D."/>
            <person name="Thornton R."/>
            <person name="Warren J."/>
            <person name="Weissenberger G."/>
            <person name="Zhang J."/>
            <person name="Zhang L."/>
            <person name="Zhou C."/>
            <person name="Zhu D."/>
            <person name="Muzny D."/>
            <person name="Worley K."/>
            <person name="Gibbs R."/>
        </authorList>
    </citation>
    <scope>NUCLEOTIDE SEQUENCE [LARGE SCALE GENOMIC DNA]</scope>
    <source>
        <strain evidence="2">LMS2-1</strain>
    </source>
</reference>
<name>C2JZH3_LACRM</name>
<dbReference type="HOGENOM" id="CLU_194501_0_0_9"/>
<sequence>MTFMLSNLEVLVKKIWLTIGGIWLISVIYFLIYINLPAMQLAVNENGFLSLVHGIMDLILLGGTFALVAGGLYRLFHRR</sequence>
<dbReference type="Proteomes" id="UP000004525">
    <property type="component" value="Unassembled WGS sequence"/>
</dbReference>
<gene>
    <name evidence="2" type="ORF">HMPREF0539_2308</name>
</gene>
<keyword evidence="1" id="KW-0472">Membrane</keyword>
<evidence type="ECO:0000313" key="2">
    <source>
        <dbReference type="EMBL" id="EEN79521.1"/>
    </source>
</evidence>
<proteinExistence type="predicted"/>
<comment type="caution">
    <text evidence="2">The sequence shown here is derived from an EMBL/GenBank/DDBJ whole genome shotgun (WGS) entry which is preliminary data.</text>
</comment>
<feature type="transmembrane region" description="Helical" evidence="1">
    <location>
        <begin position="15"/>
        <end position="34"/>
    </location>
</feature>
<dbReference type="AlphaFoldDB" id="C2JZH3"/>
<keyword evidence="1" id="KW-0812">Transmembrane</keyword>
<dbReference type="EMBL" id="ACIZ01000098">
    <property type="protein sequence ID" value="EEN79521.1"/>
    <property type="molecule type" value="Genomic_DNA"/>
</dbReference>